<accession>A0A7W7Y3A6</accession>
<evidence type="ECO:0000313" key="3">
    <source>
        <dbReference type="Proteomes" id="UP000528322"/>
    </source>
</evidence>
<proteinExistence type="predicted"/>
<keyword evidence="3" id="KW-1185">Reference proteome</keyword>
<evidence type="ECO:0000313" key="2">
    <source>
        <dbReference type="EMBL" id="MBB5021310.1"/>
    </source>
</evidence>
<organism evidence="2 3">
    <name type="scientific">Desulfurispira natronophila</name>
    <dbReference type="NCBI Taxonomy" id="682562"/>
    <lineage>
        <taxon>Bacteria</taxon>
        <taxon>Pseudomonadati</taxon>
        <taxon>Chrysiogenota</taxon>
        <taxon>Chrysiogenia</taxon>
        <taxon>Chrysiogenales</taxon>
        <taxon>Chrysiogenaceae</taxon>
        <taxon>Desulfurispira</taxon>
    </lineage>
</organism>
<comment type="caution">
    <text evidence="2">The sequence shown here is derived from an EMBL/GenBank/DDBJ whole genome shotgun (WGS) entry which is preliminary data.</text>
</comment>
<dbReference type="Gene3D" id="3.90.10.10">
    <property type="entry name" value="Cytochrome C3"/>
    <property type="match status" value="1"/>
</dbReference>
<dbReference type="InterPro" id="IPR036280">
    <property type="entry name" value="Multihaem_cyt_sf"/>
</dbReference>
<dbReference type="SUPFAM" id="SSF48695">
    <property type="entry name" value="Multiheme cytochromes"/>
    <property type="match status" value="1"/>
</dbReference>
<sequence>MKKTLYVLMVLCMFAGVNAYAKAPLACNACHINISEERLDGGKAHPIQYEGITNRMTNPMHGTLTNCSACHDIEGLSSASSPSASLLGGSVEALGARPSCAGCHSGAVASKPEDWDMERVKLHTFSK</sequence>
<reference evidence="2 3" key="1">
    <citation type="submission" date="2020-08" db="EMBL/GenBank/DDBJ databases">
        <title>Genomic Encyclopedia of Type Strains, Phase IV (KMG-IV): sequencing the most valuable type-strain genomes for metagenomic binning, comparative biology and taxonomic classification.</title>
        <authorList>
            <person name="Goeker M."/>
        </authorList>
    </citation>
    <scope>NUCLEOTIDE SEQUENCE [LARGE SCALE GENOMIC DNA]</scope>
    <source>
        <strain evidence="2 3">DSM 22071</strain>
    </source>
</reference>
<gene>
    <name evidence="2" type="ORF">HNR37_000619</name>
</gene>
<protein>
    <submittedName>
        <fullName evidence="2">Cytochrome c553</fullName>
    </submittedName>
</protein>
<dbReference type="Proteomes" id="UP000528322">
    <property type="component" value="Unassembled WGS sequence"/>
</dbReference>
<dbReference type="EMBL" id="JACHID010000003">
    <property type="protein sequence ID" value="MBB5021310.1"/>
    <property type="molecule type" value="Genomic_DNA"/>
</dbReference>
<name>A0A7W7Y3A6_9BACT</name>
<feature type="chain" id="PRO_5031480888" evidence="1">
    <location>
        <begin position="20"/>
        <end position="127"/>
    </location>
</feature>
<dbReference type="AlphaFoldDB" id="A0A7W7Y3A6"/>
<dbReference type="RefSeq" id="WP_183729784.1">
    <property type="nucleotide sequence ID" value="NZ_JACHID010000003.1"/>
</dbReference>
<keyword evidence="1" id="KW-0732">Signal</keyword>
<feature type="signal peptide" evidence="1">
    <location>
        <begin position="1"/>
        <end position="19"/>
    </location>
</feature>
<evidence type="ECO:0000256" key="1">
    <source>
        <dbReference type="SAM" id="SignalP"/>
    </source>
</evidence>